<feature type="domain" description="GGDEF" evidence="2">
    <location>
        <begin position="535"/>
        <end position="664"/>
    </location>
</feature>
<feature type="region of interest" description="Disordered" evidence="1">
    <location>
        <begin position="1"/>
        <end position="30"/>
    </location>
</feature>
<dbReference type="PANTHER" id="PTHR45138:SF9">
    <property type="entry name" value="DIGUANYLATE CYCLASE DGCM-RELATED"/>
    <property type="match status" value="1"/>
</dbReference>
<evidence type="ECO:0000313" key="3">
    <source>
        <dbReference type="EMBL" id="GIP51882.1"/>
    </source>
</evidence>
<dbReference type="Pfam" id="PF00990">
    <property type="entry name" value="GGDEF"/>
    <property type="match status" value="1"/>
</dbReference>
<dbReference type="InterPro" id="IPR029016">
    <property type="entry name" value="GAF-like_dom_sf"/>
</dbReference>
<gene>
    <name evidence="3" type="ORF">J42TS3_09170</name>
</gene>
<dbReference type="CDD" id="cd01949">
    <property type="entry name" value="GGDEF"/>
    <property type="match status" value="1"/>
</dbReference>
<name>A0ABQ4M8A3_9BACL</name>
<evidence type="ECO:0000256" key="1">
    <source>
        <dbReference type="SAM" id="MobiDB-lite"/>
    </source>
</evidence>
<organism evidence="3 4">
    <name type="scientific">Paenibacillus vini</name>
    <dbReference type="NCBI Taxonomy" id="1476024"/>
    <lineage>
        <taxon>Bacteria</taxon>
        <taxon>Bacillati</taxon>
        <taxon>Bacillota</taxon>
        <taxon>Bacilli</taxon>
        <taxon>Bacillales</taxon>
        <taxon>Paenibacillaceae</taxon>
        <taxon>Paenibacillus</taxon>
    </lineage>
</organism>
<dbReference type="NCBIfam" id="TIGR00254">
    <property type="entry name" value="GGDEF"/>
    <property type="match status" value="1"/>
</dbReference>
<dbReference type="InterPro" id="IPR003018">
    <property type="entry name" value="GAF"/>
</dbReference>
<dbReference type="InterPro" id="IPR050469">
    <property type="entry name" value="Diguanylate_Cyclase"/>
</dbReference>
<dbReference type="SMART" id="SM00065">
    <property type="entry name" value="GAF"/>
    <property type="match status" value="1"/>
</dbReference>
<dbReference type="PANTHER" id="PTHR45138">
    <property type="entry name" value="REGULATORY COMPONENTS OF SENSORY TRANSDUCTION SYSTEM"/>
    <property type="match status" value="1"/>
</dbReference>
<keyword evidence="4" id="KW-1185">Reference proteome</keyword>
<evidence type="ECO:0000313" key="4">
    <source>
        <dbReference type="Proteomes" id="UP000679992"/>
    </source>
</evidence>
<proteinExistence type="predicted"/>
<dbReference type="Gene3D" id="3.30.70.270">
    <property type="match status" value="1"/>
</dbReference>
<sequence length="667" mass="75460">MTKQSRDDPTQSFKPNISSTSISLPHLTEGEEQEDQINWLGLLDITSYDFPYIASLLQTAYADWLVEMTDVPAPCPVEWFATDFKGELLKPGTTYPENERALDIATEVAQACLIRRDVATSTSGTGHCIAVPIVTRHTKEVFAVLGCQIANMDEAGISFAQGWVKMAAGYFRTCFYKRFESLFVLDLLQVQKQAKREEYRRSILFQVVQKLHDQIDVDSVLTEVFERIAGMYPGAKVELLMSQDHLSRDPRVKSLQLQGERDHMCVRAFMEGRMLRTEKRGKDDNTYLEIAAPLVGKQGVYGVFHLVMPREEVEEVDLQLIGMLADTAGSAFENAKLYEQSNLLVSELRLINELTKRLNQSLRLKEVFKFATEELLSIFRAEYCCISQIDKDSDFFEIMACNIPSLSKENFPKDYGFSGLVFSTREPIILSDYKAYGNITSRLMDETGARSLIAAPLVVRGEVIGAIMLAHREDRFFSYENYRLLQVLSSHIGLAIANASLHAEVQRMANHDMLTELYARRYLDDRIQELMKRDEGGSLIIVDIDLFKQVNDTYGHQAGDKILKQVCSIIKSTVRKTDIAARWGGEELAIYLPGADVHSGYQIAETIRLRVAMETEPQVTVSCGIAEWNHDSEKISVESLFYLADMALYEAKKNGRNRTVIGFPPNE</sequence>
<comment type="caution">
    <text evidence="3">The sequence shown here is derived from an EMBL/GenBank/DDBJ whole genome shotgun (WGS) entry which is preliminary data.</text>
</comment>
<dbReference type="RefSeq" id="WP_213653932.1">
    <property type="nucleotide sequence ID" value="NZ_BOSL01000002.1"/>
</dbReference>
<dbReference type="SUPFAM" id="SSF55781">
    <property type="entry name" value="GAF domain-like"/>
    <property type="match status" value="2"/>
</dbReference>
<dbReference type="InterPro" id="IPR029787">
    <property type="entry name" value="Nucleotide_cyclase"/>
</dbReference>
<feature type="compositionally biased region" description="Polar residues" evidence="1">
    <location>
        <begin position="10"/>
        <end position="23"/>
    </location>
</feature>
<dbReference type="SMART" id="SM00267">
    <property type="entry name" value="GGDEF"/>
    <property type="match status" value="1"/>
</dbReference>
<dbReference type="EMBL" id="BOSL01000002">
    <property type="protein sequence ID" value="GIP51882.1"/>
    <property type="molecule type" value="Genomic_DNA"/>
</dbReference>
<reference evidence="3 4" key="1">
    <citation type="submission" date="2021-03" db="EMBL/GenBank/DDBJ databases">
        <title>Antimicrobial resistance genes in bacteria isolated from Japanese honey, and their potential for conferring macrolide and lincosamide resistance in the American foulbrood pathogen Paenibacillus larvae.</title>
        <authorList>
            <person name="Okamoto M."/>
            <person name="Kumagai M."/>
            <person name="Kanamori H."/>
            <person name="Takamatsu D."/>
        </authorList>
    </citation>
    <scope>NUCLEOTIDE SEQUENCE [LARGE SCALE GENOMIC DNA]</scope>
    <source>
        <strain evidence="3 4">J42TS3</strain>
    </source>
</reference>
<dbReference type="InterPro" id="IPR000160">
    <property type="entry name" value="GGDEF_dom"/>
</dbReference>
<dbReference type="PROSITE" id="PS50887">
    <property type="entry name" value="GGDEF"/>
    <property type="match status" value="1"/>
</dbReference>
<dbReference type="InterPro" id="IPR043128">
    <property type="entry name" value="Rev_trsase/Diguanyl_cyclase"/>
</dbReference>
<evidence type="ECO:0000259" key="2">
    <source>
        <dbReference type="PROSITE" id="PS50887"/>
    </source>
</evidence>
<dbReference type="Proteomes" id="UP000679992">
    <property type="component" value="Unassembled WGS sequence"/>
</dbReference>
<accession>A0ABQ4M8A3</accession>
<dbReference type="Gene3D" id="3.30.450.40">
    <property type="match status" value="2"/>
</dbReference>
<dbReference type="SUPFAM" id="SSF55073">
    <property type="entry name" value="Nucleotide cyclase"/>
    <property type="match status" value="1"/>
</dbReference>
<protein>
    <recommendedName>
        <fullName evidence="2">GGDEF domain-containing protein</fullName>
    </recommendedName>
</protein>
<dbReference type="Pfam" id="PF13185">
    <property type="entry name" value="GAF_2"/>
    <property type="match status" value="1"/>
</dbReference>